<dbReference type="Pfam" id="PF07940">
    <property type="entry name" value="Hepar_II_III_C"/>
    <property type="match status" value="1"/>
</dbReference>
<evidence type="ECO:0000313" key="4">
    <source>
        <dbReference type="Proteomes" id="UP000631694"/>
    </source>
</evidence>
<name>A0A931MZ01_9HYPH</name>
<comment type="subcellular location">
    <subcellularLocation>
        <location evidence="1">Cell envelope</location>
    </subcellularLocation>
</comment>
<evidence type="ECO:0000259" key="2">
    <source>
        <dbReference type="Pfam" id="PF07940"/>
    </source>
</evidence>
<dbReference type="GO" id="GO:0030313">
    <property type="term" value="C:cell envelope"/>
    <property type="evidence" value="ECO:0007669"/>
    <property type="project" value="UniProtKB-SubCell"/>
</dbReference>
<dbReference type="AlphaFoldDB" id="A0A931MZ01"/>
<comment type="caution">
    <text evidence="3">The sequence shown here is derived from an EMBL/GenBank/DDBJ whole genome shotgun (WGS) entry which is preliminary data.</text>
</comment>
<evidence type="ECO:0000256" key="1">
    <source>
        <dbReference type="ARBA" id="ARBA00004196"/>
    </source>
</evidence>
<dbReference type="EMBL" id="JADZLT010000042">
    <property type="protein sequence ID" value="MBH0237251.1"/>
    <property type="molecule type" value="Genomic_DNA"/>
</dbReference>
<gene>
    <name evidence="3" type="ORF">I5731_05405</name>
</gene>
<reference evidence="3" key="1">
    <citation type="submission" date="2020-12" db="EMBL/GenBank/DDBJ databases">
        <title>Methylobrevis albus sp. nov., isolated from fresh water lack sediment.</title>
        <authorList>
            <person name="Zou Q."/>
        </authorList>
    </citation>
    <scope>NUCLEOTIDE SEQUENCE</scope>
    <source>
        <strain evidence="3">L22</strain>
    </source>
</reference>
<accession>A0A931MZ01</accession>
<dbReference type="Proteomes" id="UP000631694">
    <property type="component" value="Unassembled WGS sequence"/>
</dbReference>
<proteinExistence type="predicted"/>
<keyword evidence="4" id="KW-1185">Reference proteome</keyword>
<dbReference type="Gene3D" id="2.70.98.70">
    <property type="match status" value="1"/>
</dbReference>
<dbReference type="InterPro" id="IPR012480">
    <property type="entry name" value="Hepar_II_III_C"/>
</dbReference>
<dbReference type="Gene3D" id="1.50.10.100">
    <property type="entry name" value="Chondroitin AC/alginate lyase"/>
    <property type="match status" value="1"/>
</dbReference>
<sequence>MAWESVIGTARLLGHAIRVAGARSVEAVETGPFVRWRWPGALPERLVIAPQDIRTADPTRAADIYAGIFGFAGKVVETGGRSPFDLEPPSEDWARALHGFGWLRHLRAADGALTRSNARALVADWMQQEARAPAVAYEPEVTARRLMAFITQSPLILEEADRAFYRRFIKSLVRQVRLLRTGFARTPEGYPRLVAAIAVAEAAISLDGQSKLVRQATARLDAELGSQILADGGHVSRNPGVLLELLLDLLPLRQAYTARGVAPSAAMLGAIDRMMPMLRFFRHRDGEFGRFNGMGTTPADLLAAVLAHDDARGRPVSNASPSGYQRLDAGRTTLMIDTGAPPPIGVSRDAHAGCLAFEMSVGEAGAGHRFIVNCGGAEGPAPWRQAARQTAAHSTVTIDNTSSARFAGLAFLTRRFGAAVVAGPRAVTSERREGAYGTTVSASHDGYLAGFGLLVSRSLTLAADGASVTGVDQFDIRGRLPAARDRFAVRFHLHPAIRASRTGGGEVLLLAPDGEAWRFHCGEIEPELEESVYFSAVHGRRRSLQIVLSGRARATPQVSWTLVREAVGRGGRFRRPA</sequence>
<dbReference type="GO" id="GO:0016829">
    <property type="term" value="F:lyase activity"/>
    <property type="evidence" value="ECO:0007669"/>
    <property type="project" value="InterPro"/>
</dbReference>
<protein>
    <submittedName>
        <fullName evidence="3">Heparinase II/III family protein</fullName>
    </submittedName>
</protein>
<organism evidence="3 4">
    <name type="scientific">Methylobrevis albus</name>
    <dbReference type="NCBI Taxonomy" id="2793297"/>
    <lineage>
        <taxon>Bacteria</taxon>
        <taxon>Pseudomonadati</taxon>
        <taxon>Pseudomonadota</taxon>
        <taxon>Alphaproteobacteria</taxon>
        <taxon>Hyphomicrobiales</taxon>
        <taxon>Pleomorphomonadaceae</taxon>
        <taxon>Methylobrevis</taxon>
    </lineage>
</organism>
<dbReference type="InterPro" id="IPR008929">
    <property type="entry name" value="Chondroitin_lyas"/>
</dbReference>
<feature type="domain" description="Heparinase II/III-like C-terminal" evidence="2">
    <location>
        <begin position="312"/>
        <end position="561"/>
    </location>
</feature>
<dbReference type="RefSeq" id="WP_197310348.1">
    <property type="nucleotide sequence ID" value="NZ_JADZLT010000042.1"/>
</dbReference>
<evidence type="ECO:0000313" key="3">
    <source>
        <dbReference type="EMBL" id="MBH0237251.1"/>
    </source>
</evidence>